<reference evidence="1 2" key="1">
    <citation type="submission" date="2018-06" db="EMBL/GenBank/DDBJ databases">
        <authorList>
            <consortium name="Pathogen Informatics"/>
            <person name="Doyle S."/>
        </authorList>
    </citation>
    <scope>NUCLEOTIDE SEQUENCE [LARGE SCALE GENOMIC DNA]</scope>
    <source>
        <strain evidence="1 2">NCTC8580</strain>
    </source>
</reference>
<gene>
    <name evidence="1" type="primary">spaK</name>
    <name evidence="1" type="ORF">NCTC8580_01851</name>
</gene>
<dbReference type="SUPFAM" id="SSF69635">
    <property type="entry name" value="Type III secretory system chaperone-like"/>
    <property type="match status" value="1"/>
</dbReference>
<dbReference type="AlphaFoldDB" id="A0A380Q7G5"/>
<accession>A0A380Q7G5</accession>
<organism evidence="1 2">
    <name type="scientific">Yersinia pseudotuberculosis</name>
    <dbReference type="NCBI Taxonomy" id="633"/>
    <lineage>
        <taxon>Bacteria</taxon>
        <taxon>Pseudomonadati</taxon>
        <taxon>Pseudomonadota</taxon>
        <taxon>Gammaproteobacteria</taxon>
        <taxon>Enterobacterales</taxon>
        <taxon>Yersiniaceae</taxon>
        <taxon>Yersinia</taxon>
    </lineage>
</organism>
<dbReference type="Pfam" id="PF03519">
    <property type="entry name" value="Invas_SpaK"/>
    <property type="match status" value="1"/>
</dbReference>
<evidence type="ECO:0000313" key="1">
    <source>
        <dbReference type="EMBL" id="SUP81925.1"/>
    </source>
</evidence>
<dbReference type="Proteomes" id="UP000255087">
    <property type="component" value="Unassembled WGS sequence"/>
</dbReference>
<dbReference type="Gene3D" id="3.30.1460.10">
    <property type="match status" value="1"/>
</dbReference>
<evidence type="ECO:0000313" key="2">
    <source>
        <dbReference type="Proteomes" id="UP000255087"/>
    </source>
</evidence>
<dbReference type="InterPro" id="IPR003065">
    <property type="entry name" value="Invas_SpaK"/>
</dbReference>
<protein>
    <submittedName>
        <fullName evidence="1">Class 1B type III secretion system chaperone spa15</fullName>
    </submittedName>
</protein>
<sequence length="146" mass="16601">MEILSPLSFKQNSNRSIGEVTRSALVKIGVPESYCRNFDLLSPIQIVFKGGICINISVENDRLWFWSFFSITENQILTNIEKILNILTQPVSYAETDRVTIGKNTNGYELKALINPCTLSDDSLFIEAIESFYKTSSNFQTLLDYK</sequence>
<dbReference type="EMBL" id="UHJC01000001">
    <property type="protein sequence ID" value="SUP81925.1"/>
    <property type="molecule type" value="Genomic_DNA"/>
</dbReference>
<proteinExistence type="predicted"/>
<name>A0A380Q7G5_YERPU</name>
<dbReference type="CDD" id="cd17035">
    <property type="entry name" value="T3SC_IB_Spa15-like"/>
    <property type="match status" value="1"/>
</dbReference>
<dbReference type="RefSeq" id="WP_115115309.1">
    <property type="nucleotide sequence ID" value="NZ_UHJC01000001.1"/>
</dbReference>